<keyword evidence="2" id="KW-1185">Reference proteome</keyword>
<dbReference type="EMBL" id="JACHNU010000009">
    <property type="protein sequence ID" value="MBB4664818.1"/>
    <property type="molecule type" value="Genomic_DNA"/>
</dbReference>
<comment type="caution">
    <text evidence="1">The sequence shown here is derived from an EMBL/GenBank/DDBJ whole genome shotgun (WGS) entry which is preliminary data.</text>
</comment>
<gene>
    <name evidence="1" type="ORF">BDZ31_004436</name>
</gene>
<evidence type="ECO:0000313" key="1">
    <source>
        <dbReference type="EMBL" id="MBB4664818.1"/>
    </source>
</evidence>
<proteinExistence type="predicted"/>
<reference evidence="1 2" key="1">
    <citation type="submission" date="2020-08" db="EMBL/GenBank/DDBJ databases">
        <title>Genomic Encyclopedia of Archaeal and Bacterial Type Strains, Phase II (KMG-II): from individual species to whole genera.</title>
        <authorList>
            <person name="Goeker M."/>
        </authorList>
    </citation>
    <scope>NUCLEOTIDE SEQUENCE [LARGE SCALE GENOMIC DNA]</scope>
    <source>
        <strain evidence="1 2">DSM 23288</strain>
    </source>
</reference>
<accession>A0A840ILK0</accession>
<dbReference type="Pfam" id="PF12982">
    <property type="entry name" value="DUF3866"/>
    <property type="match status" value="1"/>
</dbReference>
<sequence>MLKLRRGTVVIADDPADGPWQQLTVDLAGERRPAVADVALVGACAFGDEVVVNVEARDLALGSGGFDVVHVNLTSGLDGEGLPGAHVMKLNYTSLQHAVLPVEGETLKLPLGRPVAAFPLHGHLAPVAWAIAQLRPGTRVGYVQTAGGALPGAMSATVRELRARGLLVEHVTAGPSFGGADGEAITTAGALHDGLAERGWEIALAGPGPGILGSGSALGHGGIVALDTAHAALALGCPTVLVARMSSGDPRPRHQGLSHHTRTVLELLLGPVTLPVPLGAADPAFADARRRGHVVHEARADLAGYRASGLPARTMGRELEEDEPFFAAALAAGTTLAGMVETA</sequence>
<evidence type="ECO:0000313" key="2">
    <source>
        <dbReference type="Proteomes" id="UP000585272"/>
    </source>
</evidence>
<name>A0A840ILK0_9ACTN</name>
<dbReference type="Proteomes" id="UP000585272">
    <property type="component" value="Unassembled WGS sequence"/>
</dbReference>
<organism evidence="1 2">
    <name type="scientific">Conexibacter arvalis</name>
    <dbReference type="NCBI Taxonomy" id="912552"/>
    <lineage>
        <taxon>Bacteria</taxon>
        <taxon>Bacillati</taxon>
        <taxon>Actinomycetota</taxon>
        <taxon>Thermoleophilia</taxon>
        <taxon>Solirubrobacterales</taxon>
        <taxon>Conexibacteraceae</taxon>
        <taxon>Conexibacter</taxon>
    </lineage>
</organism>
<dbReference type="RefSeq" id="WP_183345210.1">
    <property type="nucleotide sequence ID" value="NZ_JACHNU010000009.1"/>
</dbReference>
<dbReference type="AlphaFoldDB" id="A0A840ILK0"/>
<dbReference type="InterPro" id="IPR024479">
    <property type="entry name" value="DUF3866"/>
</dbReference>
<evidence type="ECO:0008006" key="3">
    <source>
        <dbReference type="Google" id="ProtNLM"/>
    </source>
</evidence>
<protein>
    <recommendedName>
        <fullName evidence="3">DUF3866 domain-containing protein</fullName>
    </recommendedName>
</protein>